<dbReference type="EMBL" id="MCZF01000036">
    <property type="protein sequence ID" value="PMM63608.1"/>
    <property type="molecule type" value="Genomic_DNA"/>
</dbReference>
<dbReference type="AlphaFoldDB" id="A0A2N7JVA9"/>
<accession>A0A2N7JVA9</accession>
<dbReference type="InterPro" id="IPR021388">
    <property type="entry name" value="DUF3024"/>
</dbReference>
<organism evidence="1 2">
    <name type="scientific">Vibrio splendidus</name>
    <dbReference type="NCBI Taxonomy" id="29497"/>
    <lineage>
        <taxon>Bacteria</taxon>
        <taxon>Pseudomonadati</taxon>
        <taxon>Pseudomonadota</taxon>
        <taxon>Gammaproteobacteria</taxon>
        <taxon>Vibrionales</taxon>
        <taxon>Vibrionaceae</taxon>
        <taxon>Vibrio</taxon>
    </lineage>
</organism>
<reference evidence="2" key="1">
    <citation type="submission" date="2016-07" db="EMBL/GenBank/DDBJ databases">
        <title>Nontailed viruses are major unrecognized killers of bacteria in the ocean.</title>
        <authorList>
            <person name="Kauffman K."/>
            <person name="Hussain F."/>
            <person name="Yang J."/>
            <person name="Arevalo P."/>
            <person name="Brown J."/>
            <person name="Cutler M."/>
            <person name="Kelly L."/>
            <person name="Polz M.F."/>
        </authorList>
    </citation>
    <scope>NUCLEOTIDE SEQUENCE [LARGE SCALE GENOMIC DNA]</scope>
    <source>
        <strain evidence="2">10N.261.48.B5</strain>
    </source>
</reference>
<protein>
    <recommendedName>
        <fullName evidence="3">DUF3024 domain-containing protein</fullName>
    </recommendedName>
</protein>
<dbReference type="Pfam" id="PF11225">
    <property type="entry name" value="DUF3024"/>
    <property type="match status" value="1"/>
</dbReference>
<gene>
    <name evidence="1" type="ORF">BCT54_02555</name>
</gene>
<evidence type="ECO:0000313" key="1">
    <source>
        <dbReference type="EMBL" id="PMM63608.1"/>
    </source>
</evidence>
<evidence type="ECO:0008006" key="3">
    <source>
        <dbReference type="Google" id="ProtNLM"/>
    </source>
</evidence>
<sequence length="112" mass="12860">MAFSEFECARYLKMMEQCVEAIRPPQAIRAQIDFVAEIDNQSLMLYELSSSFSRDGSTQRYPVAKITYVKTKKHWVLYGMRASGKWMKHSTHTLLELAIGTLQADPDSNFFG</sequence>
<name>A0A2N7JVA9_VIBSP</name>
<comment type="caution">
    <text evidence="1">The sequence shown here is derived from an EMBL/GenBank/DDBJ whole genome shotgun (WGS) entry which is preliminary data.</text>
</comment>
<dbReference type="RefSeq" id="WP_102551311.1">
    <property type="nucleotide sequence ID" value="NZ_MCZF01000036.1"/>
</dbReference>
<proteinExistence type="predicted"/>
<dbReference type="Proteomes" id="UP000235533">
    <property type="component" value="Unassembled WGS sequence"/>
</dbReference>
<evidence type="ECO:0000313" key="2">
    <source>
        <dbReference type="Proteomes" id="UP000235533"/>
    </source>
</evidence>